<evidence type="ECO:0000256" key="1">
    <source>
        <dbReference type="SAM" id="Phobius"/>
    </source>
</evidence>
<dbReference type="Proteomes" id="UP000242414">
    <property type="component" value="Unassembled WGS sequence"/>
</dbReference>
<accession>A0A1X0R423</accession>
<feature type="transmembrane region" description="Helical" evidence="1">
    <location>
        <begin position="48"/>
        <end position="68"/>
    </location>
</feature>
<evidence type="ECO:0000313" key="2">
    <source>
        <dbReference type="EMBL" id="ORE06668.1"/>
    </source>
</evidence>
<name>A0A1X0R423_RHIZD</name>
<proteinExistence type="predicted"/>
<gene>
    <name evidence="2" type="ORF">BCV72DRAFT_119800</name>
</gene>
<dbReference type="VEuPathDB" id="FungiDB:BCV72DRAFT_119800"/>
<keyword evidence="1" id="KW-0812">Transmembrane</keyword>
<organism evidence="2">
    <name type="scientific">Rhizopus microsporus var. microsporus</name>
    <dbReference type="NCBI Taxonomy" id="86635"/>
    <lineage>
        <taxon>Eukaryota</taxon>
        <taxon>Fungi</taxon>
        <taxon>Fungi incertae sedis</taxon>
        <taxon>Mucoromycota</taxon>
        <taxon>Mucoromycotina</taxon>
        <taxon>Mucoromycetes</taxon>
        <taxon>Mucorales</taxon>
        <taxon>Mucorineae</taxon>
        <taxon>Rhizopodaceae</taxon>
        <taxon>Rhizopus</taxon>
    </lineage>
</organism>
<dbReference type="AlphaFoldDB" id="A0A1X0R423"/>
<sequence length="94" mass="10729">MKRLSTKDSLNPDFIKPDNITKDDLEHMLSTDGTAVLGLLVEGNRQALSIYTTFGYFYMGYGAMLYAIDFSSTHRTWKRNHTASSYLLPNMLEK</sequence>
<keyword evidence="1" id="KW-0472">Membrane</keyword>
<protein>
    <submittedName>
        <fullName evidence="2">Uncharacterized protein</fullName>
    </submittedName>
</protein>
<keyword evidence="1" id="KW-1133">Transmembrane helix</keyword>
<reference evidence="2" key="1">
    <citation type="journal article" date="2016" name="Proc. Natl. Acad. Sci. U.S.A.">
        <title>Lipid metabolic changes in an early divergent fungus govern the establishment of a mutualistic symbiosis with endobacteria.</title>
        <authorList>
            <person name="Lastovetsky O.A."/>
            <person name="Gaspar M.L."/>
            <person name="Mondo S.J."/>
            <person name="LaButti K.M."/>
            <person name="Sandor L."/>
            <person name="Grigoriev I.V."/>
            <person name="Henry S.A."/>
            <person name="Pawlowska T.E."/>
        </authorList>
    </citation>
    <scope>NUCLEOTIDE SEQUENCE [LARGE SCALE GENOMIC DNA]</scope>
    <source>
        <strain evidence="2">ATCC 52814</strain>
    </source>
</reference>
<dbReference type="EMBL" id="KV921918">
    <property type="protein sequence ID" value="ORE06668.1"/>
    <property type="molecule type" value="Genomic_DNA"/>
</dbReference>